<protein>
    <recommendedName>
        <fullName evidence="6">Dipeptidylpeptidase IV N-terminal domain-containing protein</fullName>
    </recommendedName>
</protein>
<reference evidence="4 5" key="1">
    <citation type="journal article" date="2016" name="Nat. Commun.">
        <title>Thousands of microbial genomes shed light on interconnected biogeochemical processes in an aquifer system.</title>
        <authorList>
            <person name="Anantharaman K."/>
            <person name="Brown C.T."/>
            <person name="Hug L.A."/>
            <person name="Sharon I."/>
            <person name="Castelle C.J."/>
            <person name="Probst A.J."/>
            <person name="Thomas B.C."/>
            <person name="Singh A."/>
            <person name="Wilkins M.J."/>
            <person name="Karaoz U."/>
            <person name="Brodie E.L."/>
            <person name="Williams K.H."/>
            <person name="Hubbard S.S."/>
            <person name="Banfield J.F."/>
        </authorList>
    </citation>
    <scope>NUCLEOTIDE SEQUENCE [LARGE SCALE GENOMIC DNA]</scope>
</reference>
<evidence type="ECO:0000256" key="2">
    <source>
        <dbReference type="SAM" id="MobiDB-lite"/>
    </source>
</evidence>
<dbReference type="AlphaFoldDB" id="A0A1G2F2U6"/>
<feature type="transmembrane region" description="Helical" evidence="3">
    <location>
        <begin position="7"/>
        <end position="29"/>
    </location>
</feature>
<keyword evidence="3" id="KW-1133">Transmembrane helix</keyword>
<dbReference type="InterPro" id="IPR011042">
    <property type="entry name" value="6-blade_b-propeller_TolB-like"/>
</dbReference>
<evidence type="ECO:0000313" key="5">
    <source>
        <dbReference type="Proteomes" id="UP000177810"/>
    </source>
</evidence>
<dbReference type="EMBL" id="MHMT01000026">
    <property type="protein sequence ID" value="OGZ32072.1"/>
    <property type="molecule type" value="Genomic_DNA"/>
</dbReference>
<feature type="compositionally biased region" description="Gly residues" evidence="2">
    <location>
        <begin position="55"/>
        <end position="70"/>
    </location>
</feature>
<comment type="similarity">
    <text evidence="1">Belongs to the TolB family.</text>
</comment>
<dbReference type="Proteomes" id="UP000177810">
    <property type="component" value="Unassembled WGS sequence"/>
</dbReference>
<keyword evidence="3" id="KW-0472">Membrane</keyword>
<sequence length="400" mass="44243">MNTRFKKILIIIVVILVLVLAGLLVYKFLIKKGIIGPGQEGKFPEGGQLPSGQEGQPGGGTGGEGAGGGEITPQPEIRIKAISSEAVYAPTITADKSQVIYYVRSNGNIWQSNFDGSNLIQVSSNALENLINALWSPNKDKTITIFQDGLGNVTKYYYEISTSRALPLNKYTQDLSWSADGKKIAYQYYNKATGDNTISISNPDGSGYSIILKTRLKDLLVYWPKGTEIYLQERPSGLVPSSLYSLNPNNELFNEIISNVYGLSGKWSSDGSKIMYSKTGSGGKNIVIYTASRSGLNEKPTGINSFTEKCAWAQDLRYIYCAIPKNLNEAEVLPDDFYKGTFLADDDFYKINMETGEKIKLLDDSQLKELYDANEVFLSPQEDYLFFINKVNGLLYSIKL</sequence>
<dbReference type="STRING" id="1801990.A2V69_01235"/>
<evidence type="ECO:0000256" key="3">
    <source>
        <dbReference type="SAM" id="Phobius"/>
    </source>
</evidence>
<dbReference type="SUPFAM" id="SSF82171">
    <property type="entry name" value="DPP6 N-terminal domain-like"/>
    <property type="match status" value="1"/>
</dbReference>
<proteinExistence type="inferred from homology"/>
<feature type="region of interest" description="Disordered" evidence="2">
    <location>
        <begin position="41"/>
        <end position="70"/>
    </location>
</feature>
<dbReference type="Pfam" id="PF07676">
    <property type="entry name" value="PD40"/>
    <property type="match status" value="1"/>
</dbReference>
<accession>A0A1G2F2U6</accession>
<feature type="compositionally biased region" description="Low complexity" evidence="2">
    <location>
        <begin position="45"/>
        <end position="54"/>
    </location>
</feature>
<dbReference type="PANTHER" id="PTHR36842">
    <property type="entry name" value="PROTEIN TOLB HOMOLOG"/>
    <property type="match status" value="1"/>
</dbReference>
<organism evidence="4 5">
    <name type="scientific">Candidatus Portnoybacteria bacterium RBG_13_40_8</name>
    <dbReference type="NCBI Taxonomy" id="1801990"/>
    <lineage>
        <taxon>Bacteria</taxon>
        <taxon>Candidatus Portnoyibacteriota</taxon>
    </lineage>
</organism>
<keyword evidence="3" id="KW-0812">Transmembrane</keyword>
<dbReference type="PANTHER" id="PTHR36842:SF1">
    <property type="entry name" value="PROTEIN TOLB"/>
    <property type="match status" value="1"/>
</dbReference>
<name>A0A1G2F2U6_9BACT</name>
<evidence type="ECO:0000313" key="4">
    <source>
        <dbReference type="EMBL" id="OGZ32072.1"/>
    </source>
</evidence>
<evidence type="ECO:0000256" key="1">
    <source>
        <dbReference type="ARBA" id="ARBA00009820"/>
    </source>
</evidence>
<dbReference type="Gene3D" id="2.120.10.30">
    <property type="entry name" value="TolB, C-terminal domain"/>
    <property type="match status" value="1"/>
</dbReference>
<comment type="caution">
    <text evidence="4">The sequence shown here is derived from an EMBL/GenBank/DDBJ whole genome shotgun (WGS) entry which is preliminary data.</text>
</comment>
<evidence type="ECO:0008006" key="6">
    <source>
        <dbReference type="Google" id="ProtNLM"/>
    </source>
</evidence>
<gene>
    <name evidence="4" type="ORF">A2V69_01235</name>
</gene>
<dbReference type="InterPro" id="IPR011659">
    <property type="entry name" value="WD40"/>
</dbReference>